<feature type="transmembrane region" description="Helical" evidence="1">
    <location>
        <begin position="245"/>
        <end position="265"/>
    </location>
</feature>
<evidence type="ECO:0000313" key="3">
    <source>
        <dbReference type="Proteomes" id="UP001233999"/>
    </source>
</evidence>
<keyword evidence="3" id="KW-1185">Reference proteome</keyword>
<reference evidence="2" key="2">
    <citation type="submission" date="2023-05" db="EMBL/GenBank/DDBJ databases">
        <authorList>
            <person name="Fouks B."/>
        </authorList>
    </citation>
    <scope>NUCLEOTIDE SEQUENCE</scope>
    <source>
        <strain evidence="2">Stay&amp;Tobe</strain>
        <tissue evidence="2">Testes</tissue>
    </source>
</reference>
<organism evidence="2 3">
    <name type="scientific">Diploptera punctata</name>
    <name type="common">Pacific beetle cockroach</name>
    <dbReference type="NCBI Taxonomy" id="6984"/>
    <lineage>
        <taxon>Eukaryota</taxon>
        <taxon>Metazoa</taxon>
        <taxon>Ecdysozoa</taxon>
        <taxon>Arthropoda</taxon>
        <taxon>Hexapoda</taxon>
        <taxon>Insecta</taxon>
        <taxon>Pterygota</taxon>
        <taxon>Neoptera</taxon>
        <taxon>Polyneoptera</taxon>
        <taxon>Dictyoptera</taxon>
        <taxon>Blattodea</taxon>
        <taxon>Blaberoidea</taxon>
        <taxon>Blaberidae</taxon>
        <taxon>Diplopterinae</taxon>
        <taxon>Diploptera</taxon>
    </lineage>
</organism>
<accession>A0AAD8ES80</accession>
<proteinExistence type="predicted"/>
<feature type="non-terminal residue" evidence="2">
    <location>
        <position position="1"/>
    </location>
</feature>
<reference evidence="2" key="1">
    <citation type="journal article" date="2023" name="IScience">
        <title>Live-bearing cockroach genome reveals convergent evolutionary mechanisms linked to viviparity in insects and beyond.</title>
        <authorList>
            <person name="Fouks B."/>
            <person name="Harrison M.C."/>
            <person name="Mikhailova A.A."/>
            <person name="Marchal E."/>
            <person name="English S."/>
            <person name="Carruthers M."/>
            <person name="Jennings E.C."/>
            <person name="Chiamaka E.L."/>
            <person name="Frigard R.A."/>
            <person name="Pippel M."/>
            <person name="Attardo G.M."/>
            <person name="Benoit J.B."/>
            <person name="Bornberg-Bauer E."/>
            <person name="Tobe S.S."/>
        </authorList>
    </citation>
    <scope>NUCLEOTIDE SEQUENCE</scope>
    <source>
        <strain evidence="2">Stay&amp;Tobe</strain>
    </source>
</reference>
<keyword evidence="1" id="KW-0812">Transmembrane</keyword>
<keyword evidence="1" id="KW-0472">Membrane</keyword>
<feature type="transmembrane region" description="Helical" evidence="1">
    <location>
        <begin position="20"/>
        <end position="40"/>
    </location>
</feature>
<feature type="transmembrane region" description="Helical" evidence="1">
    <location>
        <begin position="114"/>
        <end position="137"/>
    </location>
</feature>
<name>A0AAD8ES80_DIPPU</name>
<comment type="caution">
    <text evidence="2">The sequence shown here is derived from an EMBL/GenBank/DDBJ whole genome shotgun (WGS) entry which is preliminary data.</text>
</comment>
<keyword evidence="1" id="KW-1133">Transmembrane helix</keyword>
<feature type="transmembrane region" description="Helical" evidence="1">
    <location>
        <begin position="52"/>
        <end position="72"/>
    </location>
</feature>
<dbReference type="EMBL" id="JASPKZ010000026">
    <property type="protein sequence ID" value="KAJ9601240.1"/>
    <property type="molecule type" value="Genomic_DNA"/>
</dbReference>
<evidence type="ECO:0000256" key="1">
    <source>
        <dbReference type="SAM" id="Phobius"/>
    </source>
</evidence>
<feature type="transmembrane region" description="Helical" evidence="1">
    <location>
        <begin position="143"/>
        <end position="160"/>
    </location>
</feature>
<evidence type="ECO:0000313" key="2">
    <source>
        <dbReference type="EMBL" id="KAJ9601240.1"/>
    </source>
</evidence>
<feature type="transmembrane region" description="Helical" evidence="1">
    <location>
        <begin position="84"/>
        <end position="102"/>
    </location>
</feature>
<dbReference type="Proteomes" id="UP001233999">
    <property type="component" value="Unassembled WGS sequence"/>
</dbReference>
<dbReference type="AlphaFoldDB" id="A0AAD8ES80"/>
<feature type="transmembrane region" description="Helical" evidence="1">
    <location>
        <begin position="271"/>
        <end position="295"/>
    </location>
</feature>
<protein>
    <submittedName>
        <fullName evidence="2">Uncharacterized protein</fullName>
    </submittedName>
</protein>
<sequence>MFSYTFKLIENKTALVSSYFYHYTFSIYIYAAYCVNLRYLFSPCYDINHTQIAIIMVFASSLMHMTNSFSFSKFHFDSFFNKNILYVLPLLIRTRMHFSSGLNRFCLIQYKEIFMILDISVPLLALLVIFSISYLIYVNYICVHIHVYFLSSTFCFLHIVPNTHAIARQLHMKHVSQQSTYISARVSVASVWARQPSVWARQPSRRYGHASRRFGQLDLMIILLITDIPYSQAIRPYHSLNDTQYSLSILLNFLFCFNSICSWFVGIGQYWTLAALYILVLPLSLLFYIHLLDFLEPIYPPTKLMPELYISLLDSIITYSGRNESSRF</sequence>
<gene>
    <name evidence="2" type="ORF">L9F63_000591</name>
</gene>